<dbReference type="Gene3D" id="3.90.550.10">
    <property type="entry name" value="Spore Coat Polysaccharide Biosynthesis Protein SpsA, Chain A"/>
    <property type="match status" value="1"/>
</dbReference>
<accession>A0A1M5D6N4</accession>
<dbReference type="EMBL" id="FQUT01000005">
    <property type="protein sequence ID" value="SHF62525.1"/>
    <property type="molecule type" value="Genomic_DNA"/>
</dbReference>
<keyword evidence="2" id="KW-0808">Transferase</keyword>
<dbReference type="CDD" id="cd00761">
    <property type="entry name" value="Glyco_tranf_GTA_type"/>
    <property type="match status" value="1"/>
</dbReference>
<dbReference type="PANTHER" id="PTHR22916">
    <property type="entry name" value="GLYCOSYLTRANSFERASE"/>
    <property type="match status" value="1"/>
</dbReference>
<organism evidence="2 3">
    <name type="scientific">Chryseobacterium arachidis</name>
    <dbReference type="NCBI Taxonomy" id="1416778"/>
    <lineage>
        <taxon>Bacteria</taxon>
        <taxon>Pseudomonadati</taxon>
        <taxon>Bacteroidota</taxon>
        <taxon>Flavobacteriia</taxon>
        <taxon>Flavobacteriales</taxon>
        <taxon>Weeksellaceae</taxon>
        <taxon>Chryseobacterium group</taxon>
        <taxon>Chryseobacterium</taxon>
    </lineage>
</organism>
<keyword evidence="3" id="KW-1185">Reference proteome</keyword>
<dbReference type="Proteomes" id="UP000184518">
    <property type="component" value="Unassembled WGS sequence"/>
</dbReference>
<proteinExistence type="predicted"/>
<dbReference type="STRING" id="1416778.SAMN05443633_105169"/>
<gene>
    <name evidence="2" type="ORF">SAMN05443633_105169</name>
</gene>
<dbReference type="PANTHER" id="PTHR22916:SF3">
    <property type="entry name" value="UDP-GLCNAC:BETAGAL BETA-1,3-N-ACETYLGLUCOSAMINYLTRANSFERASE-LIKE PROTEIN 1"/>
    <property type="match status" value="1"/>
</dbReference>
<dbReference type="Pfam" id="PF00535">
    <property type="entry name" value="Glycos_transf_2"/>
    <property type="match status" value="1"/>
</dbReference>
<sequence>MKKFSILIANYNNGKYFKECYESIISQTYSNWEVIIVDDRSTDDSVEVIKEIITDDPRFKLYENETNKGCGFTKRKCMEFAEGDLCGYVDPDDALYPEALEKSVAEYDYAPEIVATYSRMMMCNEDLIPDKTFPKTKEIYNDKYFFNCPVQFAHFFTFRKDIYLQTQGINSELTSAVDQDLYLKILDHGNPSFIDEDLYLYRLHAKGISQFKSKKNAKNSFAKVIHETMKRRDLKTIDNIEVPDFYTDSAEIFKLLNYQTRLFYRIKNRARLAFKRR</sequence>
<dbReference type="InterPro" id="IPR029044">
    <property type="entry name" value="Nucleotide-diphossugar_trans"/>
</dbReference>
<dbReference type="AlphaFoldDB" id="A0A1M5D6N4"/>
<reference evidence="3" key="1">
    <citation type="submission" date="2016-11" db="EMBL/GenBank/DDBJ databases">
        <authorList>
            <person name="Varghese N."/>
            <person name="Submissions S."/>
        </authorList>
    </citation>
    <scope>NUCLEOTIDE SEQUENCE [LARGE SCALE GENOMIC DNA]</scope>
    <source>
        <strain evidence="3">DSM 27619</strain>
    </source>
</reference>
<evidence type="ECO:0000259" key="1">
    <source>
        <dbReference type="Pfam" id="PF00535"/>
    </source>
</evidence>
<feature type="domain" description="Glycosyltransferase 2-like" evidence="1">
    <location>
        <begin position="5"/>
        <end position="163"/>
    </location>
</feature>
<dbReference type="OrthoDB" id="635429at2"/>
<name>A0A1M5D6N4_9FLAO</name>
<dbReference type="InterPro" id="IPR001173">
    <property type="entry name" value="Glyco_trans_2-like"/>
</dbReference>
<dbReference type="GO" id="GO:0016758">
    <property type="term" value="F:hexosyltransferase activity"/>
    <property type="evidence" value="ECO:0007669"/>
    <property type="project" value="UniProtKB-ARBA"/>
</dbReference>
<protein>
    <submittedName>
        <fullName evidence="2">Glycosyltransferase involved in cell wall bisynthesis</fullName>
    </submittedName>
</protein>
<evidence type="ECO:0000313" key="2">
    <source>
        <dbReference type="EMBL" id="SHF62525.1"/>
    </source>
</evidence>
<dbReference type="RefSeq" id="WP_072957650.1">
    <property type="nucleotide sequence ID" value="NZ_FQUT01000005.1"/>
</dbReference>
<evidence type="ECO:0000313" key="3">
    <source>
        <dbReference type="Proteomes" id="UP000184518"/>
    </source>
</evidence>
<dbReference type="SUPFAM" id="SSF53448">
    <property type="entry name" value="Nucleotide-diphospho-sugar transferases"/>
    <property type="match status" value="1"/>
</dbReference>